<reference evidence="2 3" key="1">
    <citation type="journal article" date="2015" name="Genome Biol. Evol.">
        <title>Comparative Genomics of a Bacterivorous Green Alga Reveals Evolutionary Causalities and Consequences of Phago-Mixotrophic Mode of Nutrition.</title>
        <authorList>
            <person name="Burns J.A."/>
            <person name="Paasch A."/>
            <person name="Narechania A."/>
            <person name="Kim E."/>
        </authorList>
    </citation>
    <scope>NUCLEOTIDE SEQUENCE [LARGE SCALE GENOMIC DNA]</scope>
    <source>
        <strain evidence="2 3">PLY_AMNH</strain>
    </source>
</reference>
<evidence type="ECO:0000313" key="3">
    <source>
        <dbReference type="Proteomes" id="UP001190700"/>
    </source>
</evidence>
<proteinExistence type="predicted"/>
<organism evidence="2 3">
    <name type="scientific">Cymbomonas tetramitiformis</name>
    <dbReference type="NCBI Taxonomy" id="36881"/>
    <lineage>
        <taxon>Eukaryota</taxon>
        <taxon>Viridiplantae</taxon>
        <taxon>Chlorophyta</taxon>
        <taxon>Pyramimonadophyceae</taxon>
        <taxon>Pyramimonadales</taxon>
        <taxon>Pyramimonadaceae</taxon>
        <taxon>Cymbomonas</taxon>
    </lineage>
</organism>
<dbReference type="AlphaFoldDB" id="A0AAE0GU58"/>
<dbReference type="EMBL" id="LGRX02002399">
    <property type="protein sequence ID" value="KAK3284248.1"/>
    <property type="molecule type" value="Genomic_DNA"/>
</dbReference>
<feature type="region of interest" description="Disordered" evidence="1">
    <location>
        <begin position="155"/>
        <end position="184"/>
    </location>
</feature>
<evidence type="ECO:0000256" key="1">
    <source>
        <dbReference type="SAM" id="MobiDB-lite"/>
    </source>
</evidence>
<name>A0AAE0GU58_9CHLO</name>
<keyword evidence="3" id="KW-1185">Reference proteome</keyword>
<comment type="caution">
    <text evidence="2">The sequence shown here is derived from an EMBL/GenBank/DDBJ whole genome shotgun (WGS) entry which is preliminary data.</text>
</comment>
<gene>
    <name evidence="2" type="ORF">CYMTET_8094</name>
</gene>
<protein>
    <submittedName>
        <fullName evidence="2">Uncharacterized protein</fullName>
    </submittedName>
</protein>
<feature type="region of interest" description="Disordered" evidence="1">
    <location>
        <begin position="1"/>
        <end position="26"/>
    </location>
</feature>
<feature type="compositionally biased region" description="Pro residues" evidence="1">
    <location>
        <begin position="41"/>
        <end position="55"/>
    </location>
</feature>
<evidence type="ECO:0000313" key="2">
    <source>
        <dbReference type="EMBL" id="KAK3284248.1"/>
    </source>
</evidence>
<sequence length="250" mass="28226">MEKDAEDLRNTPSCYSPTCASKSSVPPLPCPDFSQPLPWWLLPPPLPGTPPPDPPRNQKSFPPTWECAMPPYPYHCYKDLGVLSPLPPYESSKHGFAESHTSAQQLDGSHFESHAHLNISGQKYAHEDDSEAVEEMWELSESWAERFALTELRREERRRERAGRLRAPRQRPGAQRIDPGSEEPANEALVDLREAALDSGTSHANTYVERYGVQGALRIESLEAQLDVNFDMLNDSIQPPVWPCTPLRFE</sequence>
<feature type="region of interest" description="Disordered" evidence="1">
    <location>
        <begin position="41"/>
        <end position="62"/>
    </location>
</feature>
<dbReference type="Proteomes" id="UP001190700">
    <property type="component" value="Unassembled WGS sequence"/>
</dbReference>
<accession>A0AAE0GU58</accession>
<feature type="compositionally biased region" description="Polar residues" evidence="1">
    <location>
        <begin position="10"/>
        <end position="24"/>
    </location>
</feature>